<evidence type="ECO:0000313" key="3">
    <source>
        <dbReference type="EMBL" id="GBP77247.1"/>
    </source>
</evidence>
<organism evidence="3 4">
    <name type="scientific">Eumeta variegata</name>
    <name type="common">Bagworm moth</name>
    <name type="synonym">Eumeta japonica</name>
    <dbReference type="NCBI Taxonomy" id="151549"/>
    <lineage>
        <taxon>Eukaryota</taxon>
        <taxon>Metazoa</taxon>
        <taxon>Ecdysozoa</taxon>
        <taxon>Arthropoda</taxon>
        <taxon>Hexapoda</taxon>
        <taxon>Insecta</taxon>
        <taxon>Pterygota</taxon>
        <taxon>Neoptera</taxon>
        <taxon>Endopterygota</taxon>
        <taxon>Lepidoptera</taxon>
        <taxon>Glossata</taxon>
        <taxon>Ditrysia</taxon>
        <taxon>Tineoidea</taxon>
        <taxon>Psychidae</taxon>
        <taxon>Oiketicinae</taxon>
        <taxon>Eumeta</taxon>
    </lineage>
</organism>
<name>A0A4C1YS41_EUMVA</name>
<feature type="compositionally biased region" description="Basic residues" evidence="1">
    <location>
        <begin position="216"/>
        <end position="227"/>
    </location>
</feature>
<dbReference type="AlphaFoldDB" id="A0A4C1YS41"/>
<evidence type="ECO:0000313" key="4">
    <source>
        <dbReference type="Proteomes" id="UP000299102"/>
    </source>
</evidence>
<feature type="region of interest" description="Disordered" evidence="1">
    <location>
        <begin position="200"/>
        <end position="233"/>
    </location>
</feature>
<dbReference type="InterPro" id="IPR006579">
    <property type="entry name" value="Pre_C2HC_dom"/>
</dbReference>
<evidence type="ECO:0000256" key="1">
    <source>
        <dbReference type="SAM" id="MobiDB-lite"/>
    </source>
</evidence>
<protein>
    <submittedName>
        <fullName evidence="3">Nucleic-acid-binding protein from transposon X-element</fullName>
    </submittedName>
</protein>
<dbReference type="SMART" id="SM00596">
    <property type="entry name" value="PRE_C2HC"/>
    <property type="match status" value="1"/>
</dbReference>
<dbReference type="Pfam" id="PF07530">
    <property type="entry name" value="PRE_C2HC"/>
    <property type="match status" value="1"/>
</dbReference>
<accession>A0A4C1YS41</accession>
<feature type="domain" description="Pre-C2HC" evidence="2">
    <location>
        <begin position="59"/>
        <end position="128"/>
    </location>
</feature>
<comment type="caution">
    <text evidence="3">The sequence shown here is derived from an EMBL/GenBank/DDBJ whole genome shotgun (WGS) entry which is preliminary data.</text>
</comment>
<dbReference type="EMBL" id="BGZK01001323">
    <property type="protein sequence ID" value="GBP77247.1"/>
    <property type="molecule type" value="Genomic_DNA"/>
</dbReference>
<gene>
    <name evidence="3" type="primary">ORF1</name>
    <name evidence="3" type="ORF">EVAR_13270_1</name>
</gene>
<dbReference type="Proteomes" id="UP000299102">
    <property type="component" value="Unassembled WGS sequence"/>
</dbReference>
<evidence type="ECO:0000259" key="2">
    <source>
        <dbReference type="SMART" id="SM00596"/>
    </source>
</evidence>
<dbReference type="PANTHER" id="PTHR33273">
    <property type="entry name" value="DOMAIN-CONTAINING PROTEIN, PUTATIVE-RELATED"/>
    <property type="match status" value="1"/>
</dbReference>
<proteinExistence type="predicted"/>
<dbReference type="PANTHER" id="PTHR33273:SF2">
    <property type="entry name" value="ENDONUCLEASE_EXONUCLEASE_PHOSPHATASE DOMAIN-CONTAINING PROTEIN"/>
    <property type="match status" value="1"/>
</dbReference>
<dbReference type="OrthoDB" id="8446474at2759"/>
<sequence length="278" mass="31630">MMSGGKKRKVDAEGHQFQQKWTEEFFFITCIIVQFHTYALEEERKIKVVIRGILADFPVEEIKADLCDQAFPVLSVHRLCRRDGTPLWLVLAVLPRTEEAKNLSRTLNKVCGLSGIRVEAPHKKGGPGQCHRCQLYGHALANCNANPRCVKCLVPHWTRGCPLSRDSEEKPSCALLRPAPFRDLVNFPAWRQKRQLRLSTSTPPRVPTNPWTKRERSNRRAPPRGHLGKLNVPPRASAAGIRYRRFIVVWRRYPNGDGRSPCGIEFGNIRIRGSTPSL</sequence>
<keyword evidence="4" id="KW-1185">Reference proteome</keyword>
<reference evidence="3 4" key="1">
    <citation type="journal article" date="2019" name="Commun. Biol.">
        <title>The bagworm genome reveals a unique fibroin gene that provides high tensile strength.</title>
        <authorList>
            <person name="Kono N."/>
            <person name="Nakamura H."/>
            <person name="Ohtoshi R."/>
            <person name="Tomita M."/>
            <person name="Numata K."/>
            <person name="Arakawa K."/>
        </authorList>
    </citation>
    <scope>NUCLEOTIDE SEQUENCE [LARGE SCALE GENOMIC DNA]</scope>
</reference>